<dbReference type="InterPro" id="IPR001796">
    <property type="entry name" value="DHFR_dom"/>
</dbReference>
<dbReference type="PROSITE" id="PS51330">
    <property type="entry name" value="DHFR_2"/>
    <property type="match status" value="1"/>
</dbReference>
<evidence type="ECO:0000256" key="4">
    <source>
        <dbReference type="ARBA" id="ARBA00022563"/>
    </source>
</evidence>
<evidence type="ECO:0000256" key="3">
    <source>
        <dbReference type="ARBA" id="ARBA00012856"/>
    </source>
</evidence>
<dbReference type="InterPro" id="IPR012259">
    <property type="entry name" value="DHFR"/>
</dbReference>
<dbReference type="GO" id="GO:0046654">
    <property type="term" value="P:tetrahydrofolate biosynthetic process"/>
    <property type="evidence" value="ECO:0007669"/>
    <property type="project" value="UniProtKB-UniPathway"/>
</dbReference>
<accession>A0A7W3XSI5</accession>
<evidence type="ECO:0000256" key="1">
    <source>
        <dbReference type="ARBA" id="ARBA00004903"/>
    </source>
</evidence>
<dbReference type="GO" id="GO:0005829">
    <property type="term" value="C:cytosol"/>
    <property type="evidence" value="ECO:0007669"/>
    <property type="project" value="TreeGrafter"/>
</dbReference>
<comment type="catalytic activity">
    <reaction evidence="8">
        <text>(6S)-5,6,7,8-tetrahydrofolate + NADP(+) = 7,8-dihydrofolate + NADPH + H(+)</text>
        <dbReference type="Rhea" id="RHEA:15009"/>
        <dbReference type="ChEBI" id="CHEBI:15378"/>
        <dbReference type="ChEBI" id="CHEBI:57451"/>
        <dbReference type="ChEBI" id="CHEBI:57453"/>
        <dbReference type="ChEBI" id="CHEBI:57783"/>
        <dbReference type="ChEBI" id="CHEBI:58349"/>
        <dbReference type="EC" id="1.5.1.3"/>
    </reaction>
</comment>
<dbReference type="NCBIfam" id="NF000332">
    <property type="entry name" value="trim_DfrDGK"/>
    <property type="match status" value="1"/>
</dbReference>
<dbReference type="InterPro" id="IPR024072">
    <property type="entry name" value="DHFR-like_dom_sf"/>
</dbReference>
<evidence type="ECO:0000313" key="11">
    <source>
        <dbReference type="EMBL" id="MBA9086613.1"/>
    </source>
</evidence>
<evidence type="ECO:0000256" key="9">
    <source>
        <dbReference type="RuleBase" id="RU004474"/>
    </source>
</evidence>
<dbReference type="CDD" id="cd00209">
    <property type="entry name" value="DHFR"/>
    <property type="match status" value="1"/>
</dbReference>
<evidence type="ECO:0000256" key="6">
    <source>
        <dbReference type="ARBA" id="ARBA00023002"/>
    </source>
</evidence>
<dbReference type="PANTHER" id="PTHR48069">
    <property type="entry name" value="DIHYDROFOLATE REDUCTASE"/>
    <property type="match status" value="1"/>
</dbReference>
<dbReference type="SUPFAM" id="SSF53597">
    <property type="entry name" value="Dihydrofolate reductase-like"/>
    <property type="match status" value="1"/>
</dbReference>
<keyword evidence="6 8" id="KW-0560">Oxidoreductase</keyword>
<keyword evidence="4 8" id="KW-0554">One-carbon metabolism</keyword>
<comment type="pathway">
    <text evidence="1 8">Cofactor biosynthesis; tetrahydrofolate biosynthesis; 5,6,7,8-tetrahydrofolate from 7,8-dihydrofolate: step 1/1.</text>
</comment>
<dbReference type="PROSITE" id="PS00075">
    <property type="entry name" value="DHFR_1"/>
    <property type="match status" value="1"/>
</dbReference>
<feature type="domain" description="DHFR" evidence="10">
    <location>
        <begin position="2"/>
        <end position="160"/>
    </location>
</feature>
<dbReference type="FunFam" id="3.40.430.10:FF:000001">
    <property type="entry name" value="Dihydrofolate reductase"/>
    <property type="match status" value="1"/>
</dbReference>
<sequence length="166" mass="19691">MQISLIAAMDRNRVIGKENDIPWRIPNDWQYVKKTTEGHPIILGRKNFDSIGKALPGRRNIILSRDIKLTIEGCEIAHSIKDVFDLCKNEDEIFIFGGEQIYKMFMPYVEKMYITKIHHEFEGDTFFPEIDVDEWKEVSVEKGIQNDRNPYIYYFHVYERIVKTNQ</sequence>
<dbReference type="UniPathway" id="UPA00077">
    <property type="reaction ID" value="UER00158"/>
</dbReference>
<dbReference type="Proteomes" id="UP000567067">
    <property type="component" value="Unassembled WGS sequence"/>
</dbReference>
<comment type="function">
    <text evidence="7 8">Key enzyme in folate metabolism. Catalyzes an essential reaction for de novo glycine and purine synthesis, and for DNA precursor synthesis.</text>
</comment>
<dbReference type="AlphaFoldDB" id="A0A7W3XSI5"/>
<comment type="caution">
    <text evidence="11">The sequence shown here is derived from an EMBL/GenBank/DDBJ whole genome shotgun (WGS) entry which is preliminary data.</text>
</comment>
<evidence type="ECO:0000313" key="12">
    <source>
        <dbReference type="Proteomes" id="UP000567067"/>
    </source>
</evidence>
<dbReference type="GO" id="GO:0070401">
    <property type="term" value="F:NADP+ binding"/>
    <property type="evidence" value="ECO:0007669"/>
    <property type="project" value="UniProtKB-ARBA"/>
</dbReference>
<comment type="similarity">
    <text evidence="2 8 9">Belongs to the dihydrofolate reductase family.</text>
</comment>
<dbReference type="PIRSF" id="PIRSF000194">
    <property type="entry name" value="DHFR"/>
    <property type="match status" value="1"/>
</dbReference>
<protein>
    <recommendedName>
        <fullName evidence="3 8">Dihydrofolate reductase</fullName>
        <ecNumber evidence="3 8">1.5.1.3</ecNumber>
    </recommendedName>
</protein>
<dbReference type="PRINTS" id="PR00070">
    <property type="entry name" value="DHFR"/>
</dbReference>
<dbReference type="GO" id="GO:0046655">
    <property type="term" value="P:folic acid metabolic process"/>
    <property type="evidence" value="ECO:0007669"/>
    <property type="project" value="TreeGrafter"/>
</dbReference>
<dbReference type="GO" id="GO:0004146">
    <property type="term" value="F:dihydrofolate reductase activity"/>
    <property type="evidence" value="ECO:0007669"/>
    <property type="project" value="UniProtKB-EC"/>
</dbReference>
<gene>
    <name evidence="11" type="ORF">FHR92_003093</name>
</gene>
<dbReference type="RefSeq" id="WP_182536887.1">
    <property type="nucleotide sequence ID" value="NZ_JACJIP010000020.1"/>
</dbReference>
<reference evidence="11 12" key="1">
    <citation type="submission" date="2020-08" db="EMBL/GenBank/DDBJ databases">
        <title>Genomic Encyclopedia of Type Strains, Phase III (KMG-III): the genomes of soil and plant-associated and newly described type strains.</title>
        <authorList>
            <person name="Whitman W."/>
        </authorList>
    </citation>
    <scope>NUCLEOTIDE SEQUENCE [LARGE SCALE GENOMIC DNA]</scope>
    <source>
        <strain evidence="11 12">CECT 8693</strain>
    </source>
</reference>
<dbReference type="EC" id="1.5.1.3" evidence="3 8"/>
<keyword evidence="12" id="KW-1185">Reference proteome</keyword>
<proteinExistence type="inferred from homology"/>
<dbReference type="GO" id="GO:0006730">
    <property type="term" value="P:one-carbon metabolic process"/>
    <property type="evidence" value="ECO:0007669"/>
    <property type="project" value="UniProtKB-KW"/>
</dbReference>
<name>A0A7W3XSI5_9BACL</name>
<evidence type="ECO:0000256" key="2">
    <source>
        <dbReference type="ARBA" id="ARBA00009539"/>
    </source>
</evidence>
<evidence type="ECO:0000256" key="8">
    <source>
        <dbReference type="PIRNR" id="PIRNR000194"/>
    </source>
</evidence>
<organism evidence="11 12">
    <name type="scientific">Fontibacillus solani</name>
    <dbReference type="NCBI Taxonomy" id="1572857"/>
    <lineage>
        <taxon>Bacteria</taxon>
        <taxon>Bacillati</taxon>
        <taxon>Bacillota</taxon>
        <taxon>Bacilli</taxon>
        <taxon>Bacillales</taxon>
        <taxon>Paenibacillaceae</taxon>
        <taxon>Fontibacillus</taxon>
    </lineage>
</organism>
<dbReference type="GO" id="GO:0046452">
    <property type="term" value="P:dihydrofolate metabolic process"/>
    <property type="evidence" value="ECO:0007669"/>
    <property type="project" value="TreeGrafter"/>
</dbReference>
<evidence type="ECO:0000256" key="7">
    <source>
        <dbReference type="ARBA" id="ARBA00025067"/>
    </source>
</evidence>
<evidence type="ECO:0000256" key="5">
    <source>
        <dbReference type="ARBA" id="ARBA00022857"/>
    </source>
</evidence>
<dbReference type="Gene3D" id="3.40.430.10">
    <property type="entry name" value="Dihydrofolate Reductase, subunit A"/>
    <property type="match status" value="1"/>
</dbReference>
<dbReference type="Pfam" id="PF00186">
    <property type="entry name" value="DHFR_1"/>
    <property type="match status" value="1"/>
</dbReference>
<evidence type="ECO:0000259" key="10">
    <source>
        <dbReference type="PROSITE" id="PS51330"/>
    </source>
</evidence>
<dbReference type="PANTHER" id="PTHR48069:SF3">
    <property type="entry name" value="DIHYDROFOLATE REDUCTASE"/>
    <property type="match status" value="1"/>
</dbReference>
<dbReference type="InterPro" id="IPR017925">
    <property type="entry name" value="DHFR_CS"/>
</dbReference>
<keyword evidence="5 8" id="KW-0521">NADP</keyword>
<dbReference type="EMBL" id="JACJIP010000020">
    <property type="protein sequence ID" value="MBA9086613.1"/>
    <property type="molecule type" value="Genomic_DNA"/>
</dbReference>